<dbReference type="InterPro" id="IPR026881">
    <property type="entry name" value="WYL_dom"/>
</dbReference>
<feature type="domain" description="HTH deoR-type" evidence="3">
    <location>
        <begin position="3"/>
        <end position="58"/>
    </location>
</feature>
<dbReference type="Pfam" id="PF25583">
    <property type="entry name" value="WCX"/>
    <property type="match status" value="1"/>
</dbReference>
<dbReference type="GO" id="GO:0003700">
    <property type="term" value="F:DNA-binding transcription factor activity"/>
    <property type="evidence" value="ECO:0007669"/>
    <property type="project" value="InterPro"/>
</dbReference>
<dbReference type="InterPro" id="IPR028349">
    <property type="entry name" value="PafC-like"/>
</dbReference>
<protein>
    <submittedName>
        <fullName evidence="5">YafY family transcriptional regulator</fullName>
    </submittedName>
</protein>
<dbReference type="Gene3D" id="1.10.10.10">
    <property type="entry name" value="Winged helix-like DNA-binding domain superfamily/Winged helix DNA-binding domain"/>
    <property type="match status" value="1"/>
</dbReference>
<dbReference type="Proteomes" id="UP001527202">
    <property type="component" value="Unassembled WGS sequence"/>
</dbReference>
<dbReference type="InterPro" id="IPR057727">
    <property type="entry name" value="WCX_dom"/>
</dbReference>
<name>A0A410X380_9BACL</name>
<dbReference type="InterPro" id="IPR013196">
    <property type="entry name" value="HTH_11"/>
</dbReference>
<dbReference type="AlphaFoldDB" id="A0A410X380"/>
<proteinExistence type="predicted"/>
<dbReference type="Pfam" id="PF13280">
    <property type="entry name" value="WYL"/>
    <property type="match status" value="1"/>
</dbReference>
<gene>
    <name evidence="4" type="ORF">M5X16_13000</name>
    <name evidence="5" type="ORF">PC41400_26800</name>
</gene>
<dbReference type="Proteomes" id="UP000288943">
    <property type="component" value="Chromosome"/>
</dbReference>
<evidence type="ECO:0000256" key="2">
    <source>
        <dbReference type="ARBA" id="ARBA00023163"/>
    </source>
</evidence>
<dbReference type="Pfam" id="PF08279">
    <property type="entry name" value="HTH_11"/>
    <property type="match status" value="1"/>
</dbReference>
<dbReference type="PIRSF" id="PIRSF016838">
    <property type="entry name" value="PafC"/>
    <property type="match status" value="1"/>
</dbReference>
<evidence type="ECO:0000313" key="5">
    <source>
        <dbReference type="EMBL" id="QAV21088.1"/>
    </source>
</evidence>
<dbReference type="RefSeq" id="WP_042235408.1">
    <property type="nucleotide sequence ID" value="NZ_CP026520.1"/>
</dbReference>
<dbReference type="InterPro" id="IPR036390">
    <property type="entry name" value="WH_DNA-bd_sf"/>
</dbReference>
<accession>A0A410X380</accession>
<dbReference type="GeneID" id="95378405"/>
<evidence type="ECO:0000313" key="7">
    <source>
        <dbReference type="Proteomes" id="UP001527202"/>
    </source>
</evidence>
<dbReference type="PROSITE" id="PS51000">
    <property type="entry name" value="HTH_DEOR_2"/>
    <property type="match status" value="1"/>
</dbReference>
<dbReference type="PROSITE" id="PS52050">
    <property type="entry name" value="WYL"/>
    <property type="match status" value="1"/>
</dbReference>
<dbReference type="OrthoDB" id="9815009at2"/>
<dbReference type="InterPro" id="IPR036388">
    <property type="entry name" value="WH-like_DNA-bd_sf"/>
</dbReference>
<dbReference type="EMBL" id="JAMDMJ010000014">
    <property type="protein sequence ID" value="MCY9596692.1"/>
    <property type="molecule type" value="Genomic_DNA"/>
</dbReference>
<keyword evidence="7" id="KW-1185">Reference proteome</keyword>
<evidence type="ECO:0000313" key="6">
    <source>
        <dbReference type="Proteomes" id="UP000288943"/>
    </source>
</evidence>
<keyword evidence="1" id="KW-0805">Transcription regulation</keyword>
<reference evidence="4 7" key="2">
    <citation type="submission" date="2022-05" db="EMBL/GenBank/DDBJ databases">
        <title>Genome Sequencing of Bee-Associated Microbes.</title>
        <authorList>
            <person name="Dunlap C."/>
        </authorList>
    </citation>
    <scope>NUCLEOTIDE SEQUENCE [LARGE SCALE GENOMIC DNA]</scope>
    <source>
        <strain evidence="4 7">NRRL B-23120</strain>
    </source>
</reference>
<dbReference type="PANTHER" id="PTHR34580:SF9">
    <property type="entry name" value="SLL5097 PROTEIN"/>
    <property type="match status" value="1"/>
</dbReference>
<keyword evidence="2" id="KW-0804">Transcription</keyword>
<organism evidence="5 6">
    <name type="scientific">Paenibacillus chitinolyticus</name>
    <dbReference type="NCBI Taxonomy" id="79263"/>
    <lineage>
        <taxon>Bacteria</taxon>
        <taxon>Bacillati</taxon>
        <taxon>Bacillota</taxon>
        <taxon>Bacilli</taxon>
        <taxon>Bacillales</taxon>
        <taxon>Paenibacillaceae</taxon>
        <taxon>Paenibacillus</taxon>
    </lineage>
</organism>
<evidence type="ECO:0000259" key="3">
    <source>
        <dbReference type="PROSITE" id="PS51000"/>
    </source>
</evidence>
<reference evidence="5 6" key="1">
    <citation type="submission" date="2018-01" db="EMBL/GenBank/DDBJ databases">
        <title>The whole genome sequencing and assembly of Paenibacillus chitinolyticus KCCM 41400 strain.</title>
        <authorList>
            <person name="Kim J.-Y."/>
            <person name="Park M.-K."/>
            <person name="Lee Y.-J."/>
            <person name="Yi H."/>
            <person name="Bahn Y.-S."/>
            <person name="Kim J.F."/>
            <person name="Lee D.-W."/>
        </authorList>
    </citation>
    <scope>NUCLEOTIDE SEQUENCE [LARGE SCALE GENOMIC DNA]</scope>
    <source>
        <strain evidence="5 6">KCCM 41400</strain>
    </source>
</reference>
<sequence length="317" mass="36221">MSKSRRQIELMITLNTKRRFTAGELAREFGVSKRTILRDLQELTEAGLPLYSEPGAAGGYQMLKEKTLPPILFSENEAVAMFFAYQSLRDYADLPFQPESLSALKKFTHYLPEETRQRINGLRTRFTFWTPQRHVEAPHLAGLLEQAVEQRIIRIRYDANTDIVTRKIQPIGIYATNGLWYCPAYCFERSAIRVFRVDRITAIEPVEDQSGKRNYDKLTVQEYLSLSDEEGASPLHVLLDKEGVRRCSTETWMAEGLTVYEDGTGTISRMIRPDFIPWTARFFVSFGKEARVEQPAALVAAIRELIAELSVQYPGPG</sequence>
<dbReference type="InterPro" id="IPR051534">
    <property type="entry name" value="CBASS_pafABC_assoc_protein"/>
</dbReference>
<dbReference type="EMBL" id="CP026520">
    <property type="protein sequence ID" value="QAV21088.1"/>
    <property type="molecule type" value="Genomic_DNA"/>
</dbReference>
<dbReference type="SUPFAM" id="SSF46785">
    <property type="entry name" value="Winged helix' DNA-binding domain"/>
    <property type="match status" value="1"/>
</dbReference>
<dbReference type="KEGG" id="pchi:PC41400_26800"/>
<evidence type="ECO:0000256" key="1">
    <source>
        <dbReference type="ARBA" id="ARBA00023015"/>
    </source>
</evidence>
<dbReference type="InterPro" id="IPR001034">
    <property type="entry name" value="DeoR_HTH"/>
</dbReference>
<evidence type="ECO:0000313" key="4">
    <source>
        <dbReference type="EMBL" id="MCY9596692.1"/>
    </source>
</evidence>
<dbReference type="PANTHER" id="PTHR34580">
    <property type="match status" value="1"/>
</dbReference>